<evidence type="ECO:0000313" key="7">
    <source>
        <dbReference type="EMBL" id="APW65136.1"/>
    </source>
</evidence>
<evidence type="ECO:0000259" key="6">
    <source>
        <dbReference type="PROSITE" id="PS50110"/>
    </source>
</evidence>
<dbReference type="KEGG" id="alp:LPB137_04415"/>
<dbReference type="EMBL" id="CP019070">
    <property type="protein sequence ID" value="APW65136.1"/>
    <property type="molecule type" value="Genomic_DNA"/>
</dbReference>
<evidence type="ECO:0000256" key="4">
    <source>
        <dbReference type="PROSITE-ProRule" id="PRU00169"/>
    </source>
</evidence>
<sequence length="371" mass="42880">MQNLNIIIIENDETIIKQFIDIIAPKVQSLYPFSDGIEALNNINNIKPDIIISELNMPNLSGVYLYNELLKNNLNIPIIFISTFEKTDYFIEAIKLDVYKFIAKPIDFNIIIRELEKFQTKLLEKEESLKIESAIFSQLKMAAMGEMLPNIAHQWRQPLNTISICSSGIKLEKEFGNLIDKNDSLDNMISNMNDAFNYMNTTLNDFQSYLKPNKYESTFYIKNTLEKIDKLIISQLKTFDITIIKDIEDTQVYNYENELIQVLINIKKNAIDELSKVDHAKVIKITTKKIDNKLLISIQDNAGGIQKKHMNNIFQLYFTTKKEEGNGIGLHMSKQIVEKHLKGTITAVNEELIYEDIKYMGAKFNIEIEIL</sequence>
<dbReference type="AlphaFoldDB" id="A0A1P8KKU3"/>
<dbReference type="PROSITE" id="PS50110">
    <property type="entry name" value="RESPONSE_REGULATORY"/>
    <property type="match status" value="1"/>
</dbReference>
<organism evidence="7 8">
    <name type="scientific">Poseidonibacter parvus</name>
    <dbReference type="NCBI Taxonomy" id="1850254"/>
    <lineage>
        <taxon>Bacteria</taxon>
        <taxon>Pseudomonadati</taxon>
        <taxon>Campylobacterota</taxon>
        <taxon>Epsilonproteobacteria</taxon>
        <taxon>Campylobacterales</taxon>
        <taxon>Arcobacteraceae</taxon>
        <taxon>Poseidonibacter</taxon>
    </lineage>
</organism>
<name>A0A1P8KKU3_9BACT</name>
<dbReference type="InterPro" id="IPR001789">
    <property type="entry name" value="Sig_transdc_resp-reg_receiver"/>
</dbReference>
<dbReference type="STRING" id="1850254.LPB137_04415"/>
<dbReference type="RefSeq" id="WP_076084899.1">
    <property type="nucleotide sequence ID" value="NZ_CP019070.1"/>
</dbReference>
<dbReference type="Pfam" id="PF00072">
    <property type="entry name" value="Response_reg"/>
    <property type="match status" value="1"/>
</dbReference>
<evidence type="ECO:0000259" key="5">
    <source>
        <dbReference type="PROSITE" id="PS50109"/>
    </source>
</evidence>
<comment type="catalytic activity">
    <reaction evidence="1">
        <text>ATP + protein L-histidine = ADP + protein N-phospho-L-histidine.</text>
        <dbReference type="EC" id="2.7.13.3"/>
    </reaction>
</comment>
<dbReference type="InterPro" id="IPR011006">
    <property type="entry name" value="CheY-like_superfamily"/>
</dbReference>
<dbReference type="SMART" id="SM00387">
    <property type="entry name" value="HATPase_c"/>
    <property type="match status" value="1"/>
</dbReference>
<dbReference type="SMART" id="SM00448">
    <property type="entry name" value="REC"/>
    <property type="match status" value="1"/>
</dbReference>
<proteinExistence type="predicted"/>
<dbReference type="CDD" id="cd00082">
    <property type="entry name" value="HisKA"/>
    <property type="match status" value="1"/>
</dbReference>
<keyword evidence="8" id="KW-1185">Reference proteome</keyword>
<dbReference type="GO" id="GO:0000155">
    <property type="term" value="F:phosphorelay sensor kinase activity"/>
    <property type="evidence" value="ECO:0007669"/>
    <property type="project" value="InterPro"/>
</dbReference>
<dbReference type="OrthoDB" id="9805967at2"/>
<dbReference type="SUPFAM" id="SSF52172">
    <property type="entry name" value="CheY-like"/>
    <property type="match status" value="1"/>
</dbReference>
<dbReference type="Pfam" id="PF02518">
    <property type="entry name" value="HATPase_c"/>
    <property type="match status" value="1"/>
</dbReference>
<reference evidence="7 8" key="1">
    <citation type="submission" date="2017-01" db="EMBL/GenBank/DDBJ databases">
        <title>Genome sequencing of Arcobacter sp. LPB0137.</title>
        <authorList>
            <person name="Lee G.-W."/>
            <person name="Yi H."/>
        </authorList>
    </citation>
    <scope>NUCLEOTIDE SEQUENCE [LARGE SCALE GENOMIC DNA]</scope>
    <source>
        <strain evidence="7 8">LPB0137</strain>
    </source>
</reference>
<dbReference type="EC" id="2.7.13.3" evidence="2"/>
<dbReference type="Gene3D" id="1.10.287.130">
    <property type="match status" value="1"/>
</dbReference>
<accession>A0A1P8KKU3</accession>
<dbReference type="InterPro" id="IPR003661">
    <property type="entry name" value="HisK_dim/P_dom"/>
</dbReference>
<keyword evidence="3" id="KW-0597">Phosphoprotein</keyword>
<gene>
    <name evidence="7" type="ORF">LPB137_04415</name>
</gene>
<dbReference type="InterPro" id="IPR036097">
    <property type="entry name" value="HisK_dim/P_sf"/>
</dbReference>
<dbReference type="PANTHER" id="PTHR43547:SF2">
    <property type="entry name" value="HYBRID SIGNAL TRANSDUCTION HISTIDINE KINASE C"/>
    <property type="match status" value="1"/>
</dbReference>
<dbReference type="InterPro" id="IPR004358">
    <property type="entry name" value="Sig_transdc_His_kin-like_C"/>
</dbReference>
<evidence type="ECO:0000256" key="1">
    <source>
        <dbReference type="ARBA" id="ARBA00000085"/>
    </source>
</evidence>
<dbReference type="SUPFAM" id="SSF55874">
    <property type="entry name" value="ATPase domain of HSP90 chaperone/DNA topoisomerase II/histidine kinase"/>
    <property type="match status" value="1"/>
</dbReference>
<dbReference type="Proteomes" id="UP000186074">
    <property type="component" value="Chromosome"/>
</dbReference>
<feature type="domain" description="Histidine kinase" evidence="5">
    <location>
        <begin position="150"/>
        <end position="371"/>
    </location>
</feature>
<protein>
    <recommendedName>
        <fullName evidence="2">histidine kinase</fullName>
        <ecNumber evidence="2">2.7.13.3</ecNumber>
    </recommendedName>
</protein>
<evidence type="ECO:0000256" key="2">
    <source>
        <dbReference type="ARBA" id="ARBA00012438"/>
    </source>
</evidence>
<dbReference type="Gene3D" id="3.40.50.2300">
    <property type="match status" value="1"/>
</dbReference>
<feature type="domain" description="Response regulatory" evidence="6">
    <location>
        <begin position="5"/>
        <end position="119"/>
    </location>
</feature>
<dbReference type="PROSITE" id="PS50109">
    <property type="entry name" value="HIS_KIN"/>
    <property type="match status" value="1"/>
</dbReference>
<evidence type="ECO:0000313" key="8">
    <source>
        <dbReference type="Proteomes" id="UP000186074"/>
    </source>
</evidence>
<dbReference type="InterPro" id="IPR003594">
    <property type="entry name" value="HATPase_dom"/>
</dbReference>
<comment type="caution">
    <text evidence="4">Lacks conserved residue(s) required for the propagation of feature annotation.</text>
</comment>
<evidence type="ECO:0000256" key="3">
    <source>
        <dbReference type="ARBA" id="ARBA00022553"/>
    </source>
</evidence>
<dbReference type="SUPFAM" id="SSF47384">
    <property type="entry name" value="Homodimeric domain of signal transducing histidine kinase"/>
    <property type="match status" value="1"/>
</dbReference>
<dbReference type="Gene3D" id="3.30.565.10">
    <property type="entry name" value="Histidine kinase-like ATPase, C-terminal domain"/>
    <property type="match status" value="1"/>
</dbReference>
<dbReference type="InterPro" id="IPR036890">
    <property type="entry name" value="HATPase_C_sf"/>
</dbReference>
<dbReference type="InterPro" id="IPR005467">
    <property type="entry name" value="His_kinase_dom"/>
</dbReference>
<dbReference type="PANTHER" id="PTHR43547">
    <property type="entry name" value="TWO-COMPONENT HISTIDINE KINASE"/>
    <property type="match status" value="1"/>
</dbReference>
<dbReference type="PRINTS" id="PR00344">
    <property type="entry name" value="BCTRLSENSOR"/>
</dbReference>